<reference evidence="2 3" key="1">
    <citation type="journal article" date="2015" name="Stand. Genomic Sci.">
        <title>Genomic Encyclopedia of Bacterial and Archaeal Type Strains, Phase III: the genomes of soil and plant-associated and newly described type strains.</title>
        <authorList>
            <person name="Whitman W.B."/>
            <person name="Woyke T."/>
            <person name="Klenk H.P."/>
            <person name="Zhou Y."/>
            <person name="Lilburn T.G."/>
            <person name="Beck B.J."/>
            <person name="De Vos P."/>
            <person name="Vandamme P."/>
            <person name="Eisen J.A."/>
            <person name="Garrity G."/>
            <person name="Hugenholtz P."/>
            <person name="Kyrpides N.C."/>
        </authorList>
    </citation>
    <scope>NUCLEOTIDE SEQUENCE [LARGE SCALE GENOMIC DNA]</scope>
    <source>
        <strain evidence="2 3">CV53</strain>
    </source>
</reference>
<dbReference type="AlphaFoldDB" id="A0A4R2B8X1"/>
<protein>
    <submittedName>
        <fullName evidence="2">Uncharacterized protein DUF4397</fullName>
    </submittedName>
</protein>
<dbReference type="RefSeq" id="WP_132009133.1">
    <property type="nucleotide sequence ID" value="NZ_JABUHM010000008.1"/>
</dbReference>
<dbReference type="Proteomes" id="UP000295689">
    <property type="component" value="Unassembled WGS sequence"/>
</dbReference>
<dbReference type="Pfam" id="PF14344">
    <property type="entry name" value="DUF4397"/>
    <property type="match status" value="1"/>
</dbReference>
<dbReference type="EMBL" id="SLVV01000009">
    <property type="protein sequence ID" value="TCN23148.1"/>
    <property type="molecule type" value="Genomic_DNA"/>
</dbReference>
<evidence type="ECO:0000259" key="1">
    <source>
        <dbReference type="Pfam" id="PF14344"/>
    </source>
</evidence>
<accession>A0A4R2B8X1</accession>
<keyword evidence="3" id="KW-1185">Reference proteome</keyword>
<organism evidence="2 3">
    <name type="scientific">Mesobacillus foraminis</name>
    <dbReference type="NCBI Taxonomy" id="279826"/>
    <lineage>
        <taxon>Bacteria</taxon>
        <taxon>Bacillati</taxon>
        <taxon>Bacillota</taxon>
        <taxon>Bacilli</taxon>
        <taxon>Bacillales</taxon>
        <taxon>Bacillaceae</taxon>
        <taxon>Mesobacillus</taxon>
    </lineage>
</organism>
<evidence type="ECO:0000313" key="2">
    <source>
        <dbReference type="EMBL" id="TCN23148.1"/>
    </source>
</evidence>
<feature type="domain" description="DUF4397" evidence="1">
    <location>
        <begin position="33"/>
        <end position="146"/>
    </location>
</feature>
<sequence>MYDNKSQHKYFRSFSDRMQACFPVRNSVAAMPATLRFLHASPELPPVDIFLDGRPVLQNFHYKSSTTYINLPSGQYQFDFYPAGESAYALISKKVHIQAGKCYTLAAAGKSDNHRILTFEDQHDVPAKEAKIRFIHLSPGIKDIDIAVKSRDVIFQKIPYRNSTSYLGVTPMVLNLEARIAGTSEVICQLPEIKLKPDRAYTAFLVGLTDDEHPIELILLRG</sequence>
<name>A0A4R2B8X1_9BACI</name>
<proteinExistence type="predicted"/>
<dbReference type="InterPro" id="IPR025510">
    <property type="entry name" value="DUF4397"/>
</dbReference>
<evidence type="ECO:0000313" key="3">
    <source>
        <dbReference type="Proteomes" id="UP000295689"/>
    </source>
</evidence>
<comment type="caution">
    <text evidence="2">The sequence shown here is derived from an EMBL/GenBank/DDBJ whole genome shotgun (WGS) entry which is preliminary data.</text>
</comment>
<gene>
    <name evidence="2" type="ORF">EV146_109308</name>
</gene>